<keyword evidence="2" id="KW-1185">Reference proteome</keyword>
<reference evidence="2" key="1">
    <citation type="journal article" date="2013" name="Proc. Natl. Acad. Sci. U.S.A.">
        <title>Genome structure and metabolic features in the red seaweed Chondrus crispus shed light on evolution of the Archaeplastida.</title>
        <authorList>
            <person name="Collen J."/>
            <person name="Porcel B."/>
            <person name="Carre W."/>
            <person name="Ball S.G."/>
            <person name="Chaparro C."/>
            <person name="Tonon T."/>
            <person name="Barbeyron T."/>
            <person name="Michel G."/>
            <person name="Noel B."/>
            <person name="Valentin K."/>
            <person name="Elias M."/>
            <person name="Artiguenave F."/>
            <person name="Arun A."/>
            <person name="Aury J.M."/>
            <person name="Barbosa-Neto J.F."/>
            <person name="Bothwell J.H."/>
            <person name="Bouget F.Y."/>
            <person name="Brillet L."/>
            <person name="Cabello-Hurtado F."/>
            <person name="Capella-Gutierrez S."/>
            <person name="Charrier B."/>
            <person name="Cladiere L."/>
            <person name="Cock J.M."/>
            <person name="Coelho S.M."/>
            <person name="Colleoni C."/>
            <person name="Czjzek M."/>
            <person name="Da Silva C."/>
            <person name="Delage L."/>
            <person name="Denoeud F."/>
            <person name="Deschamps P."/>
            <person name="Dittami S.M."/>
            <person name="Gabaldon T."/>
            <person name="Gachon C.M."/>
            <person name="Groisillier A."/>
            <person name="Herve C."/>
            <person name="Jabbari K."/>
            <person name="Katinka M."/>
            <person name="Kloareg B."/>
            <person name="Kowalczyk N."/>
            <person name="Labadie K."/>
            <person name="Leblanc C."/>
            <person name="Lopez P.J."/>
            <person name="McLachlan D.H."/>
            <person name="Meslet-Cladiere L."/>
            <person name="Moustafa A."/>
            <person name="Nehr Z."/>
            <person name="Nyvall Collen P."/>
            <person name="Panaud O."/>
            <person name="Partensky F."/>
            <person name="Poulain J."/>
            <person name="Rensing S.A."/>
            <person name="Rousvoal S."/>
            <person name="Samson G."/>
            <person name="Symeonidi A."/>
            <person name="Weissenbach J."/>
            <person name="Zambounis A."/>
            <person name="Wincker P."/>
            <person name="Boyen C."/>
        </authorList>
    </citation>
    <scope>NUCLEOTIDE SEQUENCE [LARGE SCALE GENOMIC DNA]</scope>
    <source>
        <strain evidence="2">cv. Stackhouse</strain>
    </source>
</reference>
<name>R7QNN7_CHOCR</name>
<dbReference type="AlphaFoldDB" id="R7QNN7"/>
<dbReference type="KEGG" id="ccp:CHC_T00006989001"/>
<organism evidence="1 2">
    <name type="scientific">Chondrus crispus</name>
    <name type="common">Carrageen Irish moss</name>
    <name type="synonym">Polymorpha crispa</name>
    <dbReference type="NCBI Taxonomy" id="2769"/>
    <lineage>
        <taxon>Eukaryota</taxon>
        <taxon>Rhodophyta</taxon>
        <taxon>Florideophyceae</taxon>
        <taxon>Rhodymeniophycidae</taxon>
        <taxon>Gigartinales</taxon>
        <taxon>Gigartinaceae</taxon>
        <taxon>Chondrus</taxon>
    </lineage>
</organism>
<dbReference type="Proteomes" id="UP000012073">
    <property type="component" value="Unassembled WGS sequence"/>
</dbReference>
<evidence type="ECO:0000313" key="2">
    <source>
        <dbReference type="Proteomes" id="UP000012073"/>
    </source>
</evidence>
<sequence length="82" mass="8981">MSTSAVIFWGQKSIECKVIIGLQGTINAINCRSGHFCNFDKGRPLFAVTEEGSGLCSFITASRSCLFFSIALCMRIDRPMVP</sequence>
<gene>
    <name evidence="1" type="ORF">CHC_T00006989001</name>
</gene>
<dbReference type="GeneID" id="17318140"/>
<dbReference type="EMBL" id="HG002126">
    <property type="protein sequence ID" value="CDF40117.1"/>
    <property type="molecule type" value="Genomic_DNA"/>
</dbReference>
<accession>R7QNN7</accession>
<protein>
    <submittedName>
        <fullName evidence="1">Uncharacterized protein</fullName>
    </submittedName>
</protein>
<dbReference type="RefSeq" id="XP_005710411.1">
    <property type="nucleotide sequence ID" value="XM_005710354.1"/>
</dbReference>
<dbReference type="Gramene" id="CDF40117">
    <property type="protein sequence ID" value="CDF40117"/>
    <property type="gene ID" value="CHC_T00006989001"/>
</dbReference>
<proteinExistence type="predicted"/>
<evidence type="ECO:0000313" key="1">
    <source>
        <dbReference type="EMBL" id="CDF40117.1"/>
    </source>
</evidence>